<protein>
    <submittedName>
        <fullName evidence="2">Uncharacterized protein</fullName>
    </submittedName>
</protein>
<gene>
    <name evidence="2" type="ORF">MZO42_13080</name>
</gene>
<evidence type="ECO:0000313" key="2">
    <source>
        <dbReference type="EMBL" id="MDT8759632.1"/>
    </source>
</evidence>
<feature type="compositionally biased region" description="Basic residues" evidence="1">
    <location>
        <begin position="55"/>
        <end position="65"/>
    </location>
</feature>
<dbReference type="EMBL" id="JALMLT010000003">
    <property type="protein sequence ID" value="MDT8759632.1"/>
    <property type="molecule type" value="Genomic_DNA"/>
</dbReference>
<feature type="region of interest" description="Disordered" evidence="1">
    <location>
        <begin position="55"/>
        <end position="101"/>
    </location>
</feature>
<dbReference type="SUPFAM" id="SSF56784">
    <property type="entry name" value="HAD-like"/>
    <property type="match status" value="1"/>
</dbReference>
<organism evidence="2">
    <name type="scientific">Sphingomonas psychrotolerans</name>
    <dbReference type="NCBI Taxonomy" id="1327635"/>
    <lineage>
        <taxon>Bacteria</taxon>
        <taxon>Pseudomonadati</taxon>
        <taxon>Pseudomonadota</taxon>
        <taxon>Alphaproteobacteria</taxon>
        <taxon>Sphingomonadales</taxon>
        <taxon>Sphingomonadaceae</taxon>
        <taxon>Sphingomonas</taxon>
    </lineage>
</organism>
<feature type="compositionally biased region" description="Basic and acidic residues" evidence="1">
    <location>
        <begin position="91"/>
        <end position="101"/>
    </location>
</feature>
<comment type="caution">
    <text evidence="2">The sequence shown here is derived from an EMBL/GenBank/DDBJ whole genome shotgun (WGS) entry which is preliminary data.</text>
</comment>
<accession>A0ABU3N780</accession>
<proteinExistence type="predicted"/>
<sequence>MDRGGGSLLHQTISAALLDLNGTLGDNHSFHAKVWRKALASPDFDIPAEVIRAHRHGQRRSRPPFRRPAVGSEKNLLTTGYGRLLPRSKTPRFETGRLLHR</sequence>
<evidence type="ECO:0000256" key="1">
    <source>
        <dbReference type="SAM" id="MobiDB-lite"/>
    </source>
</evidence>
<reference evidence="2" key="1">
    <citation type="submission" date="2022-04" db="EMBL/GenBank/DDBJ databases">
        <title>Tomato heritable bacteria conferring resistance against bacterial wilt.</title>
        <authorList>
            <person name="Yin J."/>
        </authorList>
    </citation>
    <scope>NUCLEOTIDE SEQUENCE</scope>
    <source>
        <strain evidence="2">Cra20</strain>
    </source>
</reference>
<name>A0ABU3N780_9SPHN</name>
<dbReference type="InterPro" id="IPR036412">
    <property type="entry name" value="HAD-like_sf"/>
</dbReference>